<sequence>MIPGSIDGGFSRIQRSELAVPATSTQFFAKAARGPADSLFLDLEDAVAPSRRIEARANAVAALNEVDWGAKTVSVRVNGLTTPWAISDIIAVARCPRLDMILLPKVETAGDVEFVDRLLTGLELEAPRERRLGIEILVETTKGLANVEQIAASSARLEGIIFGVGDYSIELENFDTVFGASNPDYAVLARADGTSVRHWNDQWHFALARIANACRAYGRRPIDGPFTNYADPEGFRASCLRARALGFEGKWAIHPSQVEIANEVFSPTRAQIDWASAIRARMEAEAEKGSGAIGLDGVLIDRAHVKLADKILRRAALAGTARP</sequence>
<dbReference type="Pfam" id="PF03328">
    <property type="entry name" value="HpcH_HpaI"/>
    <property type="match status" value="1"/>
</dbReference>
<dbReference type="InterPro" id="IPR040442">
    <property type="entry name" value="Pyrv_kinase-like_dom_sf"/>
</dbReference>
<evidence type="ECO:0000256" key="3">
    <source>
        <dbReference type="ARBA" id="ARBA00022723"/>
    </source>
</evidence>
<accession>A0A916XNL2</accession>
<dbReference type="PIRSF" id="PIRSF015582">
    <property type="entry name" value="Cit_lyase_B"/>
    <property type="match status" value="1"/>
</dbReference>
<dbReference type="GO" id="GO:0000287">
    <property type="term" value="F:magnesium ion binding"/>
    <property type="evidence" value="ECO:0007669"/>
    <property type="project" value="TreeGrafter"/>
</dbReference>
<evidence type="ECO:0000256" key="5">
    <source>
        <dbReference type="PIRSR" id="PIRSR015582-1"/>
    </source>
</evidence>
<dbReference type="InterPro" id="IPR015813">
    <property type="entry name" value="Pyrv/PenolPyrv_kinase-like_dom"/>
</dbReference>
<keyword evidence="4 6" id="KW-0460">Magnesium</keyword>
<proteinExistence type="inferred from homology"/>
<evidence type="ECO:0000256" key="6">
    <source>
        <dbReference type="PIRSR" id="PIRSR015582-2"/>
    </source>
</evidence>
<feature type="binding site" evidence="5">
    <location>
        <position position="139"/>
    </location>
    <ligand>
        <name>substrate</name>
    </ligand>
</feature>
<evidence type="ECO:0000313" key="9">
    <source>
        <dbReference type="Proteomes" id="UP000637002"/>
    </source>
</evidence>
<comment type="cofactor">
    <cofactor evidence="1">
        <name>Mg(2+)</name>
        <dbReference type="ChEBI" id="CHEBI:18420"/>
    </cofactor>
</comment>
<dbReference type="AlphaFoldDB" id="A0A916XNL2"/>
<protein>
    <submittedName>
        <fullName evidence="8">CoA ester lyase</fullName>
    </submittedName>
</protein>
<reference evidence="8" key="2">
    <citation type="submission" date="2020-09" db="EMBL/GenBank/DDBJ databases">
        <authorList>
            <person name="Sun Q."/>
            <person name="Zhou Y."/>
        </authorList>
    </citation>
    <scope>NUCLEOTIDE SEQUENCE</scope>
    <source>
        <strain evidence="8">CGMCC 1.12919</strain>
    </source>
</reference>
<dbReference type="GO" id="GO:0016829">
    <property type="term" value="F:lyase activity"/>
    <property type="evidence" value="ECO:0007669"/>
    <property type="project" value="UniProtKB-KW"/>
</dbReference>
<comment type="similarity">
    <text evidence="2">Belongs to the HpcH/HpaI aldolase family.</text>
</comment>
<gene>
    <name evidence="8" type="ORF">GCM10010994_54510</name>
</gene>
<dbReference type="EMBL" id="BMGG01000011">
    <property type="protein sequence ID" value="GGC89759.1"/>
    <property type="molecule type" value="Genomic_DNA"/>
</dbReference>
<evidence type="ECO:0000313" key="8">
    <source>
        <dbReference type="EMBL" id="GGC89759.1"/>
    </source>
</evidence>
<dbReference type="Gene3D" id="3.20.20.60">
    <property type="entry name" value="Phosphoenolpyruvate-binding domains"/>
    <property type="match status" value="1"/>
</dbReference>
<feature type="binding site" evidence="5">
    <location>
        <position position="76"/>
    </location>
    <ligand>
        <name>substrate</name>
    </ligand>
</feature>
<keyword evidence="3 6" id="KW-0479">Metal-binding</keyword>
<dbReference type="SUPFAM" id="SSF51621">
    <property type="entry name" value="Phosphoenolpyruvate/pyruvate domain"/>
    <property type="match status" value="1"/>
</dbReference>
<evidence type="ECO:0000256" key="2">
    <source>
        <dbReference type="ARBA" id="ARBA00005568"/>
    </source>
</evidence>
<evidence type="ECO:0000259" key="7">
    <source>
        <dbReference type="Pfam" id="PF03328"/>
    </source>
</evidence>
<feature type="domain" description="HpcH/HpaI aldolase/citrate lyase" evidence="7">
    <location>
        <begin position="18"/>
        <end position="255"/>
    </location>
</feature>
<dbReference type="Proteomes" id="UP000637002">
    <property type="component" value="Unassembled WGS sequence"/>
</dbReference>
<dbReference type="GO" id="GO:0006107">
    <property type="term" value="P:oxaloacetate metabolic process"/>
    <property type="evidence" value="ECO:0007669"/>
    <property type="project" value="TreeGrafter"/>
</dbReference>
<dbReference type="InterPro" id="IPR005000">
    <property type="entry name" value="Aldolase/citrate-lyase_domain"/>
</dbReference>
<evidence type="ECO:0000256" key="1">
    <source>
        <dbReference type="ARBA" id="ARBA00001946"/>
    </source>
</evidence>
<evidence type="ECO:0000256" key="4">
    <source>
        <dbReference type="ARBA" id="ARBA00022842"/>
    </source>
</evidence>
<dbReference type="InterPro" id="IPR011206">
    <property type="entry name" value="Citrate_lyase_beta/mcl1/mcl2"/>
</dbReference>
<dbReference type="PANTHER" id="PTHR32308:SF10">
    <property type="entry name" value="CITRATE LYASE SUBUNIT BETA"/>
    <property type="match status" value="1"/>
</dbReference>
<organism evidence="8 9">
    <name type="scientific">Chelatococcus reniformis</name>
    <dbReference type="NCBI Taxonomy" id="1494448"/>
    <lineage>
        <taxon>Bacteria</taxon>
        <taxon>Pseudomonadati</taxon>
        <taxon>Pseudomonadota</taxon>
        <taxon>Alphaproteobacteria</taxon>
        <taxon>Hyphomicrobiales</taxon>
        <taxon>Chelatococcaceae</taxon>
        <taxon>Chelatococcus</taxon>
    </lineage>
</organism>
<comment type="caution">
    <text evidence="8">The sequence shown here is derived from an EMBL/GenBank/DDBJ whole genome shotgun (WGS) entry which is preliminary data.</text>
</comment>
<dbReference type="PANTHER" id="PTHR32308">
    <property type="entry name" value="LYASE BETA SUBUNIT, PUTATIVE (AFU_ORTHOLOGUE AFUA_4G13030)-RELATED"/>
    <property type="match status" value="1"/>
</dbReference>
<keyword evidence="8" id="KW-0456">Lyase</keyword>
<dbReference type="RefSeq" id="WP_244642250.1">
    <property type="nucleotide sequence ID" value="NZ_BMGG01000011.1"/>
</dbReference>
<keyword evidence="9" id="KW-1185">Reference proteome</keyword>
<name>A0A916XNL2_9HYPH</name>
<feature type="binding site" evidence="6">
    <location>
        <position position="139"/>
    </location>
    <ligand>
        <name>Mg(2+)</name>
        <dbReference type="ChEBI" id="CHEBI:18420"/>
    </ligand>
</feature>
<reference evidence="8" key="1">
    <citation type="journal article" date="2014" name="Int. J. Syst. Evol. Microbiol.">
        <title>Complete genome sequence of Corynebacterium casei LMG S-19264T (=DSM 44701T), isolated from a smear-ripened cheese.</title>
        <authorList>
            <consortium name="US DOE Joint Genome Institute (JGI-PGF)"/>
            <person name="Walter F."/>
            <person name="Albersmeier A."/>
            <person name="Kalinowski J."/>
            <person name="Ruckert C."/>
        </authorList>
    </citation>
    <scope>NUCLEOTIDE SEQUENCE</scope>
    <source>
        <strain evidence="8">CGMCC 1.12919</strain>
    </source>
</reference>
<feature type="binding site" evidence="6">
    <location>
        <position position="166"/>
    </location>
    <ligand>
        <name>Mg(2+)</name>
        <dbReference type="ChEBI" id="CHEBI:18420"/>
    </ligand>
</feature>